<feature type="domain" description="SAM-dependent MTase RsmB/NOP-type" evidence="15">
    <location>
        <begin position="171"/>
        <end position="439"/>
    </location>
</feature>
<dbReference type="InterPro" id="IPR004573">
    <property type="entry name" value="rRNA_ssu_MeTfrase_B"/>
</dbReference>
<dbReference type="Pfam" id="PF22458">
    <property type="entry name" value="RsmF-B_ferredox"/>
    <property type="match status" value="1"/>
</dbReference>
<dbReference type="SUPFAM" id="SSF48013">
    <property type="entry name" value="NusB-like"/>
    <property type="match status" value="1"/>
</dbReference>
<comment type="catalytic activity">
    <reaction evidence="13">
        <text>cytidine(967) in 16S rRNA + S-adenosyl-L-methionine = 5-methylcytidine(967) in 16S rRNA + S-adenosyl-L-homocysteine + H(+)</text>
        <dbReference type="Rhea" id="RHEA:42748"/>
        <dbReference type="Rhea" id="RHEA-COMP:10219"/>
        <dbReference type="Rhea" id="RHEA-COMP:10220"/>
        <dbReference type="ChEBI" id="CHEBI:15378"/>
        <dbReference type="ChEBI" id="CHEBI:57856"/>
        <dbReference type="ChEBI" id="CHEBI:59789"/>
        <dbReference type="ChEBI" id="CHEBI:74483"/>
        <dbReference type="ChEBI" id="CHEBI:82748"/>
        <dbReference type="EC" id="2.1.1.176"/>
    </reaction>
</comment>
<dbReference type="Pfam" id="PF01029">
    <property type="entry name" value="NusB"/>
    <property type="match status" value="1"/>
</dbReference>
<dbReference type="EC" id="2.1.1.176" evidence="4"/>
<dbReference type="GO" id="GO:0008649">
    <property type="term" value="F:rRNA methyltransferase activity"/>
    <property type="evidence" value="ECO:0007669"/>
    <property type="project" value="InterPro"/>
</dbReference>
<dbReference type="PROSITE" id="PS01153">
    <property type="entry name" value="NOL1_NOP2_SUN"/>
    <property type="match status" value="1"/>
</dbReference>
<dbReference type="CDD" id="cd02440">
    <property type="entry name" value="AdoMet_MTases"/>
    <property type="match status" value="1"/>
</dbReference>
<comment type="similarity">
    <text evidence="3 14">Belongs to the class I-like SAM-binding methyltransferase superfamily. RsmB/NOP family.</text>
</comment>
<dbReference type="Gene3D" id="3.40.50.150">
    <property type="entry name" value="Vaccinia Virus protein VP39"/>
    <property type="match status" value="1"/>
</dbReference>
<keyword evidence="9 14" id="KW-0949">S-adenosyl-L-methionine</keyword>
<feature type="active site" description="Nucleophile" evidence="14">
    <location>
        <position position="382"/>
    </location>
</feature>
<accession>W1TZ94</accession>
<dbReference type="RefSeq" id="WP_024049201.1">
    <property type="nucleotide sequence ID" value="NZ_AZMC01000353.1"/>
</dbReference>
<evidence type="ECO:0000256" key="8">
    <source>
        <dbReference type="ARBA" id="ARBA00022679"/>
    </source>
</evidence>
<evidence type="ECO:0000313" key="17">
    <source>
        <dbReference type="Proteomes" id="UP000018840"/>
    </source>
</evidence>
<proteinExistence type="inferred from homology"/>
<keyword evidence="6" id="KW-0698">rRNA processing</keyword>
<dbReference type="NCBIfam" id="TIGR00563">
    <property type="entry name" value="rsmB"/>
    <property type="match status" value="1"/>
</dbReference>
<dbReference type="PRINTS" id="PR02008">
    <property type="entry name" value="RCMTFAMILY"/>
</dbReference>
<dbReference type="EMBL" id="AZMC01000353">
    <property type="protein sequence ID" value="ETI84653.1"/>
    <property type="molecule type" value="Genomic_DNA"/>
</dbReference>
<dbReference type="InterPro" id="IPR018314">
    <property type="entry name" value="RsmB/NOL1/NOP2-like_CS"/>
</dbReference>
<dbReference type="Proteomes" id="UP000018840">
    <property type="component" value="Unassembled WGS sequence"/>
</dbReference>
<evidence type="ECO:0000256" key="6">
    <source>
        <dbReference type="ARBA" id="ARBA00022552"/>
    </source>
</evidence>
<keyword evidence="7 14" id="KW-0489">Methyltransferase</keyword>
<reference evidence="16 17" key="1">
    <citation type="submission" date="2013-12" db="EMBL/GenBank/DDBJ databases">
        <title>A Varibaculum cambriense genome reconstructed from a premature infant gut community with otherwise low bacterial novelty that shifts toward anaerobic metabolism during the third week of life.</title>
        <authorList>
            <person name="Brown C.T."/>
            <person name="Sharon I."/>
            <person name="Thomas B.C."/>
            <person name="Castelle C.J."/>
            <person name="Morowitz M.J."/>
            <person name="Banfield J.F."/>
        </authorList>
    </citation>
    <scope>NUCLEOTIDE SEQUENCE [LARGE SCALE GENOMIC DNA]</scope>
    <source>
        <strain evidence="17">DORA_17_25</strain>
    </source>
</reference>
<comment type="caution">
    <text evidence="16">The sequence shown here is derived from an EMBL/GenBank/DDBJ whole genome shotgun (WGS) entry which is preliminary data.</text>
</comment>
<dbReference type="FunFam" id="3.40.50.150:FF:000022">
    <property type="entry name" value="Ribosomal RNA small subunit methyltransferase B"/>
    <property type="match status" value="1"/>
</dbReference>
<name>W1TZ94_9FIRM</name>
<evidence type="ECO:0000256" key="12">
    <source>
        <dbReference type="ARBA" id="ARBA00031088"/>
    </source>
</evidence>
<dbReference type="GO" id="GO:0006355">
    <property type="term" value="P:regulation of DNA-templated transcription"/>
    <property type="evidence" value="ECO:0007669"/>
    <property type="project" value="InterPro"/>
</dbReference>
<dbReference type="AlphaFoldDB" id="W1TZ94"/>
<dbReference type="GO" id="GO:0005737">
    <property type="term" value="C:cytoplasm"/>
    <property type="evidence" value="ECO:0007669"/>
    <property type="project" value="UniProtKB-SubCell"/>
</dbReference>
<dbReference type="InterPro" id="IPR054728">
    <property type="entry name" value="RsmB-like_ferredoxin"/>
</dbReference>
<dbReference type="PATRIC" id="fig|1403945.3.peg.1320"/>
<dbReference type="Pfam" id="PF01189">
    <property type="entry name" value="Methyltr_RsmB-F"/>
    <property type="match status" value="1"/>
</dbReference>
<evidence type="ECO:0000256" key="11">
    <source>
        <dbReference type="ARBA" id="ARBA00030399"/>
    </source>
</evidence>
<dbReference type="PANTHER" id="PTHR22807">
    <property type="entry name" value="NOP2 YEAST -RELATED NOL1/NOP2/FMU SUN DOMAIN-CONTAINING"/>
    <property type="match status" value="1"/>
</dbReference>
<evidence type="ECO:0000256" key="9">
    <source>
        <dbReference type="ARBA" id="ARBA00022691"/>
    </source>
</evidence>
<dbReference type="SUPFAM" id="SSF53335">
    <property type="entry name" value="S-adenosyl-L-methionine-dependent methyltransferases"/>
    <property type="match status" value="1"/>
</dbReference>
<evidence type="ECO:0000259" key="15">
    <source>
        <dbReference type="PROSITE" id="PS51686"/>
    </source>
</evidence>
<feature type="binding site" evidence="14">
    <location>
        <position position="329"/>
    </location>
    <ligand>
        <name>S-adenosyl-L-methionine</name>
        <dbReference type="ChEBI" id="CHEBI:59789"/>
    </ligand>
</feature>
<feature type="binding site" evidence="14">
    <location>
        <begin position="260"/>
        <end position="266"/>
    </location>
    <ligand>
        <name>S-adenosyl-L-methionine</name>
        <dbReference type="ChEBI" id="CHEBI:59789"/>
    </ligand>
</feature>
<feature type="binding site" evidence="14">
    <location>
        <position position="311"/>
    </location>
    <ligand>
        <name>S-adenosyl-L-methionine</name>
        <dbReference type="ChEBI" id="CHEBI:59789"/>
    </ligand>
</feature>
<keyword evidence="5" id="KW-0963">Cytoplasm</keyword>
<dbReference type="GO" id="GO:0003723">
    <property type="term" value="F:RNA binding"/>
    <property type="evidence" value="ECO:0007669"/>
    <property type="project" value="UniProtKB-UniRule"/>
</dbReference>
<evidence type="ECO:0000256" key="7">
    <source>
        <dbReference type="ARBA" id="ARBA00022603"/>
    </source>
</evidence>
<keyword evidence="10 14" id="KW-0694">RNA-binding</keyword>
<comment type="subcellular location">
    <subcellularLocation>
        <location evidence="2">Cytoplasm</location>
    </subcellularLocation>
</comment>
<feature type="binding site" evidence="14">
    <location>
        <position position="284"/>
    </location>
    <ligand>
        <name>S-adenosyl-L-methionine</name>
        <dbReference type="ChEBI" id="CHEBI:59789"/>
    </ligand>
</feature>
<organism evidence="16 17">
    <name type="scientific">Negativicoccus succinicivorans DORA_17_25</name>
    <dbReference type="NCBI Taxonomy" id="1403945"/>
    <lineage>
        <taxon>Bacteria</taxon>
        <taxon>Bacillati</taxon>
        <taxon>Bacillota</taxon>
        <taxon>Negativicutes</taxon>
        <taxon>Veillonellales</taxon>
        <taxon>Veillonellaceae</taxon>
        <taxon>Negativicoccus</taxon>
    </lineage>
</organism>
<evidence type="ECO:0000256" key="1">
    <source>
        <dbReference type="ARBA" id="ARBA00002724"/>
    </source>
</evidence>
<evidence type="ECO:0000256" key="13">
    <source>
        <dbReference type="ARBA" id="ARBA00047283"/>
    </source>
</evidence>
<dbReference type="PROSITE" id="PS51686">
    <property type="entry name" value="SAM_MT_RSMB_NOP"/>
    <property type="match status" value="1"/>
</dbReference>
<comment type="function">
    <text evidence="1">Specifically methylates the cytosine at position 967 (m5C967) of 16S rRNA.</text>
</comment>
<evidence type="ECO:0000256" key="2">
    <source>
        <dbReference type="ARBA" id="ARBA00004496"/>
    </source>
</evidence>
<dbReference type="InterPro" id="IPR006027">
    <property type="entry name" value="NusB_RsmB_TIM44"/>
</dbReference>
<sequence>MKTAREIALVVLRKVLVEEAYANIALQQVLTTWPAEDRERRFATEIIYGVIRKKNYLEWILGRLSRQPLAKLDADVRLILLCALYQIIFLNSVPARAAINEAVEMTKKVSHRGSAGFVNGCLRSYLRKQEEFNIPQRTNDPITYLSLTYCQPKWFAQWAVRTWGMERTEELFAYFMQPAPLTVRVNTLLETRDEVIRNLTSRGVDVVKLAVPEGLSISRGGIAAIREELQSGILYVQDEAAMWVAHAVSPQPGETILDLCAAPGGKTTHLAQIMENQGEVIACDLYSHKQQLIWDNCKRLGVTIVSAVVQDATKENPDWQKKFDKVLVDAPCSGLGVIGRRPDLKWRRTSKELKDFPLLQQAIVERAVTYLKPGGRLVYSTCTLNPEENEGVSERISQAHSQLQPCTISLENTINTDEYRFWPPESKTDGFYICAWENKI</sequence>
<evidence type="ECO:0000256" key="10">
    <source>
        <dbReference type="ARBA" id="ARBA00022884"/>
    </source>
</evidence>
<evidence type="ECO:0000256" key="3">
    <source>
        <dbReference type="ARBA" id="ARBA00007494"/>
    </source>
</evidence>
<dbReference type="InterPro" id="IPR029063">
    <property type="entry name" value="SAM-dependent_MTases_sf"/>
</dbReference>
<evidence type="ECO:0000256" key="5">
    <source>
        <dbReference type="ARBA" id="ARBA00022490"/>
    </source>
</evidence>
<dbReference type="InterPro" id="IPR001678">
    <property type="entry name" value="MeTrfase_RsmB-F_NOP2_dom"/>
</dbReference>
<dbReference type="Gene3D" id="1.10.940.10">
    <property type="entry name" value="NusB-like"/>
    <property type="match status" value="1"/>
</dbReference>
<evidence type="ECO:0000313" key="16">
    <source>
        <dbReference type="EMBL" id="ETI84653.1"/>
    </source>
</evidence>
<dbReference type="PANTHER" id="PTHR22807:SF53">
    <property type="entry name" value="RIBOSOMAL RNA SMALL SUBUNIT METHYLTRANSFERASE B-RELATED"/>
    <property type="match status" value="1"/>
</dbReference>
<gene>
    <name evidence="16" type="ORF">Q612_NSC00353G0005</name>
</gene>
<keyword evidence="8 14" id="KW-0808">Transferase</keyword>
<protein>
    <recommendedName>
        <fullName evidence="4">16S rRNA (cytosine(967)-C(5))-methyltransferase</fullName>
        <ecNumber evidence="4">2.1.1.176</ecNumber>
    </recommendedName>
    <alternativeName>
        <fullName evidence="11">16S rRNA m5C967 methyltransferase</fullName>
    </alternativeName>
    <alternativeName>
        <fullName evidence="12">rRNA (cytosine-C(5)-)-methyltransferase RsmB</fullName>
    </alternativeName>
</protein>
<dbReference type="InterPro" id="IPR035926">
    <property type="entry name" value="NusB-like_sf"/>
</dbReference>
<evidence type="ECO:0000256" key="4">
    <source>
        <dbReference type="ARBA" id="ARBA00012140"/>
    </source>
</evidence>
<dbReference type="NCBIfam" id="NF011494">
    <property type="entry name" value="PRK14902.1"/>
    <property type="match status" value="1"/>
</dbReference>
<evidence type="ECO:0000256" key="14">
    <source>
        <dbReference type="PROSITE-ProRule" id="PRU01023"/>
    </source>
</evidence>
<dbReference type="InterPro" id="IPR023267">
    <property type="entry name" value="RCMT"/>
</dbReference>
<dbReference type="InterPro" id="IPR049560">
    <property type="entry name" value="MeTrfase_RsmB-F_NOP2_cat"/>
</dbReference>